<reference evidence="2 3" key="1">
    <citation type="submission" date="2015-12" db="EMBL/GenBank/DDBJ databases">
        <title>The genome of Folsomia candida.</title>
        <authorList>
            <person name="Faddeeva A."/>
            <person name="Derks M.F."/>
            <person name="Anvar Y."/>
            <person name="Smit S."/>
            <person name="Van Straalen N."/>
            <person name="Roelofs D."/>
        </authorList>
    </citation>
    <scope>NUCLEOTIDE SEQUENCE [LARGE SCALE GENOMIC DNA]</scope>
    <source>
        <strain evidence="2 3">VU population</strain>
        <tissue evidence="2">Whole body</tissue>
    </source>
</reference>
<accession>A0A226E8Z3</accession>
<name>A0A226E8Z3_FOLCA</name>
<sequence>MADLTLRKFCVVEFPVDKTIEVVPMTWLSDNNSKCAFPANRLKGFKKIQEDFESLPDPLWQIWDIILRKSYDKFERANAKAKKLLKTTYVDSSEIEIESSQDRENLQDEAVIQTFGSGGEGTEQTVESIPVTLNYYDDRITVLTEEFRAFQETSIQNQLFLQEEVRDLKNIVLRCLNSSNPSRRASRIVWPIKTLEEPGKVNELLLQDDTYNQQVEFMSCIGGASVIRAINDNLKFIISHKFALTLRFTDASGKFVFGGTKCCKLVKEIIIDSVRQFFSQEAVSERIRVELIDSKLDSYIAKWLRDSINIGEEGKKKRSKVENGRRKINEVPTSEEPLDENSQAN</sequence>
<dbReference type="EMBL" id="LNIX01000005">
    <property type="protein sequence ID" value="OXA54052.1"/>
    <property type="molecule type" value="Genomic_DNA"/>
</dbReference>
<evidence type="ECO:0000313" key="3">
    <source>
        <dbReference type="Proteomes" id="UP000198287"/>
    </source>
</evidence>
<organism evidence="2 3">
    <name type="scientific">Folsomia candida</name>
    <name type="common">Springtail</name>
    <dbReference type="NCBI Taxonomy" id="158441"/>
    <lineage>
        <taxon>Eukaryota</taxon>
        <taxon>Metazoa</taxon>
        <taxon>Ecdysozoa</taxon>
        <taxon>Arthropoda</taxon>
        <taxon>Hexapoda</taxon>
        <taxon>Collembola</taxon>
        <taxon>Entomobryomorpha</taxon>
        <taxon>Isotomoidea</taxon>
        <taxon>Isotomidae</taxon>
        <taxon>Proisotominae</taxon>
        <taxon>Folsomia</taxon>
    </lineage>
</organism>
<proteinExistence type="predicted"/>
<dbReference type="Proteomes" id="UP000198287">
    <property type="component" value="Unassembled WGS sequence"/>
</dbReference>
<dbReference type="AlphaFoldDB" id="A0A226E8Z3"/>
<comment type="caution">
    <text evidence="2">The sequence shown here is derived from an EMBL/GenBank/DDBJ whole genome shotgun (WGS) entry which is preliminary data.</text>
</comment>
<keyword evidence="3" id="KW-1185">Reference proteome</keyword>
<evidence type="ECO:0000313" key="2">
    <source>
        <dbReference type="EMBL" id="OXA54052.1"/>
    </source>
</evidence>
<protein>
    <recommendedName>
        <fullName evidence="4">DUF4806 domain-containing protein</fullName>
    </recommendedName>
</protein>
<feature type="region of interest" description="Disordered" evidence="1">
    <location>
        <begin position="314"/>
        <end position="345"/>
    </location>
</feature>
<feature type="compositionally biased region" description="Basic and acidic residues" evidence="1">
    <location>
        <begin position="314"/>
        <end position="329"/>
    </location>
</feature>
<evidence type="ECO:0000256" key="1">
    <source>
        <dbReference type="SAM" id="MobiDB-lite"/>
    </source>
</evidence>
<dbReference type="OrthoDB" id="6614320at2759"/>
<evidence type="ECO:0008006" key="4">
    <source>
        <dbReference type="Google" id="ProtNLM"/>
    </source>
</evidence>
<gene>
    <name evidence="2" type="ORF">Fcan01_10579</name>
</gene>